<dbReference type="Proteomes" id="UP001611162">
    <property type="component" value="Unassembled WGS sequence"/>
</dbReference>
<accession>A0ABW7TFC5</accession>
<keyword evidence="2" id="KW-1185">Reference proteome</keyword>
<gene>
    <name evidence="1" type="ORF">ACH4TF_33650</name>
</gene>
<evidence type="ECO:0000313" key="2">
    <source>
        <dbReference type="Proteomes" id="UP001611162"/>
    </source>
</evidence>
<evidence type="ECO:0000313" key="1">
    <source>
        <dbReference type="EMBL" id="MFI0915341.1"/>
    </source>
</evidence>
<organism evidence="1 2">
    <name type="scientific">Streptomyces abikoensis</name>
    <dbReference type="NCBI Taxonomy" id="97398"/>
    <lineage>
        <taxon>Bacteria</taxon>
        <taxon>Bacillati</taxon>
        <taxon>Actinomycetota</taxon>
        <taxon>Actinomycetes</taxon>
        <taxon>Kitasatosporales</taxon>
        <taxon>Streptomycetaceae</taxon>
        <taxon>Streptomyces</taxon>
    </lineage>
</organism>
<name>A0ABW7TFC5_9ACTN</name>
<proteinExistence type="predicted"/>
<comment type="caution">
    <text evidence="1">The sequence shown here is derived from an EMBL/GenBank/DDBJ whole genome shotgun (WGS) entry which is preliminary data.</text>
</comment>
<sequence length="164" mass="18106">MDTCLAVARLLAEAGLLDTTPDAPAVAGPVVDIPAVPPQEVTLVLLARRINQWGRVVIDPTLPHVDVTTVDERSLRYTLQALWEESGAGIRQMIGAIDSYAPMWWRVRDALQSAHTAASRTTADNGPDDQALWWYIALLHLDRAHQVWKEDIGRPLQAGRGRSQ</sequence>
<dbReference type="EMBL" id="JBIRRB010000020">
    <property type="protein sequence ID" value="MFI0915341.1"/>
    <property type="molecule type" value="Genomic_DNA"/>
</dbReference>
<protein>
    <submittedName>
        <fullName evidence="1">Uncharacterized protein</fullName>
    </submittedName>
</protein>
<reference evidence="1 2" key="1">
    <citation type="submission" date="2024-10" db="EMBL/GenBank/DDBJ databases">
        <title>The Natural Products Discovery Center: Release of the First 8490 Sequenced Strains for Exploring Actinobacteria Biosynthetic Diversity.</title>
        <authorList>
            <person name="Kalkreuter E."/>
            <person name="Kautsar S.A."/>
            <person name="Yang D."/>
            <person name="Bader C.D."/>
            <person name="Teijaro C.N."/>
            <person name="Fluegel L."/>
            <person name="Davis C.M."/>
            <person name="Simpson J.R."/>
            <person name="Lauterbach L."/>
            <person name="Steele A.D."/>
            <person name="Gui C."/>
            <person name="Meng S."/>
            <person name="Li G."/>
            <person name="Viehrig K."/>
            <person name="Ye F."/>
            <person name="Su P."/>
            <person name="Kiefer A.F."/>
            <person name="Nichols A."/>
            <person name="Cepeda A.J."/>
            <person name="Yan W."/>
            <person name="Fan B."/>
            <person name="Jiang Y."/>
            <person name="Adhikari A."/>
            <person name="Zheng C.-J."/>
            <person name="Schuster L."/>
            <person name="Cowan T.M."/>
            <person name="Smanski M.J."/>
            <person name="Chevrette M.G."/>
            <person name="De Carvalho L.P.S."/>
            <person name="Shen B."/>
        </authorList>
    </citation>
    <scope>NUCLEOTIDE SEQUENCE [LARGE SCALE GENOMIC DNA]</scope>
    <source>
        <strain evidence="1 2">NPDC020979</strain>
    </source>
</reference>
<dbReference type="RefSeq" id="WP_397614927.1">
    <property type="nucleotide sequence ID" value="NZ_JBIRRB010000020.1"/>
</dbReference>